<dbReference type="GO" id="GO:0016020">
    <property type="term" value="C:membrane"/>
    <property type="evidence" value="ECO:0007669"/>
    <property type="project" value="UniProtKB-SubCell"/>
</dbReference>
<comment type="caution">
    <text evidence="9">The sequence shown here is derived from an EMBL/GenBank/DDBJ whole genome shotgun (WGS) entry which is preliminary data.</text>
</comment>
<evidence type="ECO:0000259" key="8">
    <source>
        <dbReference type="Pfam" id="PF20684"/>
    </source>
</evidence>
<evidence type="ECO:0000313" key="9">
    <source>
        <dbReference type="EMBL" id="KAF2152280.1"/>
    </source>
</evidence>
<dbReference type="Proteomes" id="UP000799439">
    <property type="component" value="Unassembled WGS sequence"/>
</dbReference>
<evidence type="ECO:0000256" key="4">
    <source>
        <dbReference type="ARBA" id="ARBA00023136"/>
    </source>
</evidence>
<keyword evidence="10" id="KW-1185">Reference proteome</keyword>
<comment type="subcellular location">
    <subcellularLocation>
        <location evidence="1">Membrane</location>
        <topology evidence="1">Multi-pass membrane protein</topology>
    </subcellularLocation>
</comment>
<feature type="domain" description="Rhodopsin" evidence="8">
    <location>
        <begin position="23"/>
        <end position="196"/>
    </location>
</feature>
<dbReference type="InterPro" id="IPR049326">
    <property type="entry name" value="Rhodopsin_dom_fungi"/>
</dbReference>
<keyword evidence="4 7" id="KW-0472">Membrane</keyword>
<evidence type="ECO:0000256" key="7">
    <source>
        <dbReference type="SAM" id="Phobius"/>
    </source>
</evidence>
<dbReference type="OrthoDB" id="4682787at2759"/>
<keyword evidence="2 7" id="KW-0812">Transmembrane</keyword>
<comment type="similarity">
    <text evidence="5">Belongs to the SAT4 family.</text>
</comment>
<feature type="transmembrane region" description="Helical" evidence="7">
    <location>
        <begin position="135"/>
        <end position="161"/>
    </location>
</feature>
<feature type="transmembrane region" description="Helical" evidence="7">
    <location>
        <begin position="94"/>
        <end position="115"/>
    </location>
</feature>
<dbReference type="AlphaFoldDB" id="A0A9P4MFE3"/>
<evidence type="ECO:0000256" key="3">
    <source>
        <dbReference type="ARBA" id="ARBA00022989"/>
    </source>
</evidence>
<feature type="transmembrane region" description="Helical" evidence="7">
    <location>
        <begin position="25"/>
        <end position="43"/>
    </location>
</feature>
<feature type="region of interest" description="Disordered" evidence="6">
    <location>
        <begin position="276"/>
        <end position="311"/>
    </location>
</feature>
<gene>
    <name evidence="9" type="ORF">K461DRAFT_278490</name>
</gene>
<sequence>MVDGIFSGGGIHVHQIEILIKVGTTVYIAAMALLKISLGAFFLRIFSIQKVQRHTIYAVVIVTILYSIVYGVITAATCGATSGFFGVATSCKVAAAYSGITTSWCIMNAVGDLIFSALSVDALSRAQMRPSTRFWAALVLLLGTVGGIASVVRISIILHNAGSGDLQGVTSGLWTILETSIGITAANLACLRPLLRLARAKIQSKRSHSYSSSRHPTTIGNHYMHSSPPKTDDLYMLSSALHHKTNFVPVKDWTKDRIAPEQEVNASFDDLIDRTSAKRDSEDDGQSVQPTIPQSPALAATKDRPSSSLRVLSSESIARFSRISAMFKPSAAPSE</sequence>
<evidence type="ECO:0000313" key="10">
    <source>
        <dbReference type="Proteomes" id="UP000799439"/>
    </source>
</evidence>
<feature type="transmembrane region" description="Helical" evidence="7">
    <location>
        <begin position="173"/>
        <end position="195"/>
    </location>
</feature>
<evidence type="ECO:0000256" key="1">
    <source>
        <dbReference type="ARBA" id="ARBA00004141"/>
    </source>
</evidence>
<dbReference type="EMBL" id="ML996086">
    <property type="protein sequence ID" value="KAF2152280.1"/>
    <property type="molecule type" value="Genomic_DNA"/>
</dbReference>
<organism evidence="9 10">
    <name type="scientific">Myriangium duriaei CBS 260.36</name>
    <dbReference type="NCBI Taxonomy" id="1168546"/>
    <lineage>
        <taxon>Eukaryota</taxon>
        <taxon>Fungi</taxon>
        <taxon>Dikarya</taxon>
        <taxon>Ascomycota</taxon>
        <taxon>Pezizomycotina</taxon>
        <taxon>Dothideomycetes</taxon>
        <taxon>Dothideomycetidae</taxon>
        <taxon>Myriangiales</taxon>
        <taxon>Myriangiaceae</taxon>
        <taxon>Myriangium</taxon>
    </lineage>
</organism>
<accession>A0A9P4MFE3</accession>
<feature type="transmembrane region" description="Helical" evidence="7">
    <location>
        <begin position="55"/>
        <end position="88"/>
    </location>
</feature>
<evidence type="ECO:0000256" key="6">
    <source>
        <dbReference type="SAM" id="MobiDB-lite"/>
    </source>
</evidence>
<keyword evidence="3 7" id="KW-1133">Transmembrane helix</keyword>
<evidence type="ECO:0000256" key="2">
    <source>
        <dbReference type="ARBA" id="ARBA00022692"/>
    </source>
</evidence>
<dbReference type="PANTHER" id="PTHR33048">
    <property type="entry name" value="PTH11-LIKE INTEGRAL MEMBRANE PROTEIN (AFU_ORTHOLOGUE AFUA_5G11245)"/>
    <property type="match status" value="1"/>
</dbReference>
<evidence type="ECO:0000256" key="5">
    <source>
        <dbReference type="ARBA" id="ARBA00038359"/>
    </source>
</evidence>
<protein>
    <recommendedName>
        <fullName evidence="8">Rhodopsin domain-containing protein</fullName>
    </recommendedName>
</protein>
<dbReference type="Pfam" id="PF20684">
    <property type="entry name" value="Fung_rhodopsin"/>
    <property type="match status" value="1"/>
</dbReference>
<name>A0A9P4MFE3_9PEZI</name>
<proteinExistence type="inferred from homology"/>
<dbReference type="InterPro" id="IPR052337">
    <property type="entry name" value="SAT4-like"/>
</dbReference>
<feature type="region of interest" description="Disordered" evidence="6">
    <location>
        <begin position="206"/>
        <end position="225"/>
    </location>
</feature>
<reference evidence="9" key="1">
    <citation type="journal article" date="2020" name="Stud. Mycol.">
        <title>101 Dothideomycetes genomes: a test case for predicting lifestyles and emergence of pathogens.</title>
        <authorList>
            <person name="Haridas S."/>
            <person name="Albert R."/>
            <person name="Binder M."/>
            <person name="Bloem J."/>
            <person name="Labutti K."/>
            <person name="Salamov A."/>
            <person name="Andreopoulos B."/>
            <person name="Baker S."/>
            <person name="Barry K."/>
            <person name="Bills G."/>
            <person name="Bluhm B."/>
            <person name="Cannon C."/>
            <person name="Castanera R."/>
            <person name="Culley D."/>
            <person name="Daum C."/>
            <person name="Ezra D."/>
            <person name="Gonzalez J."/>
            <person name="Henrissat B."/>
            <person name="Kuo A."/>
            <person name="Liang C."/>
            <person name="Lipzen A."/>
            <person name="Lutzoni F."/>
            <person name="Magnuson J."/>
            <person name="Mondo S."/>
            <person name="Nolan M."/>
            <person name="Ohm R."/>
            <person name="Pangilinan J."/>
            <person name="Park H.-J."/>
            <person name="Ramirez L."/>
            <person name="Alfaro M."/>
            <person name="Sun H."/>
            <person name="Tritt A."/>
            <person name="Yoshinaga Y."/>
            <person name="Zwiers L.-H."/>
            <person name="Turgeon B."/>
            <person name="Goodwin S."/>
            <person name="Spatafora J."/>
            <person name="Crous P."/>
            <person name="Grigoriev I."/>
        </authorList>
    </citation>
    <scope>NUCLEOTIDE SEQUENCE</scope>
    <source>
        <strain evidence="9">CBS 260.36</strain>
    </source>
</reference>
<dbReference type="PANTHER" id="PTHR33048:SF96">
    <property type="entry name" value="INTEGRAL MEMBRANE PROTEIN"/>
    <property type="match status" value="1"/>
</dbReference>